<evidence type="ECO:0000313" key="16">
    <source>
        <dbReference type="EMBL" id="GAA5414348.1"/>
    </source>
</evidence>
<keyword evidence="5" id="KW-0808">Transferase</keyword>
<evidence type="ECO:0000313" key="17">
    <source>
        <dbReference type="Proteomes" id="UP001449582"/>
    </source>
</evidence>
<dbReference type="Gene3D" id="1.10.287.3610">
    <property type="match status" value="1"/>
</dbReference>
<dbReference type="PANTHER" id="PTHR34299">
    <property type="entry name" value="DIACYLGLYCEROL KINASE"/>
    <property type="match status" value="1"/>
</dbReference>
<keyword evidence="17" id="KW-1185">Reference proteome</keyword>
<evidence type="ECO:0000256" key="15">
    <source>
        <dbReference type="SAM" id="Phobius"/>
    </source>
</evidence>
<evidence type="ECO:0000256" key="14">
    <source>
        <dbReference type="ARBA" id="ARBA00023264"/>
    </source>
</evidence>
<organism evidence="16 17">
    <name type="scientific">Ureaplasma ceti</name>
    <dbReference type="NCBI Taxonomy" id="3119530"/>
    <lineage>
        <taxon>Bacteria</taxon>
        <taxon>Bacillati</taxon>
        <taxon>Mycoplasmatota</taxon>
        <taxon>Mycoplasmoidales</taxon>
        <taxon>Mycoplasmoidaceae</taxon>
        <taxon>Ureaplasma</taxon>
    </lineage>
</organism>
<evidence type="ECO:0000256" key="6">
    <source>
        <dbReference type="ARBA" id="ARBA00022692"/>
    </source>
</evidence>
<comment type="similarity">
    <text evidence="2">Belongs to the bacterial diacylglycerol kinase family.</text>
</comment>
<keyword evidence="7" id="KW-0547">Nucleotide-binding</keyword>
<dbReference type="InterPro" id="IPR033717">
    <property type="entry name" value="UDPK"/>
</dbReference>
<comment type="caution">
    <text evidence="16">The sequence shown here is derived from an EMBL/GenBank/DDBJ whole genome shotgun (WGS) entry which is preliminary data.</text>
</comment>
<keyword evidence="6 15" id="KW-0812">Transmembrane</keyword>
<feature type="transmembrane region" description="Helical" evidence="15">
    <location>
        <begin position="97"/>
        <end position="118"/>
    </location>
</feature>
<evidence type="ECO:0000256" key="5">
    <source>
        <dbReference type="ARBA" id="ARBA00022679"/>
    </source>
</evidence>
<keyword evidence="14" id="KW-1208">Phospholipid metabolism</keyword>
<dbReference type="EMBL" id="BAABQM010000001">
    <property type="protein sequence ID" value="GAA5414348.1"/>
    <property type="molecule type" value="Genomic_DNA"/>
</dbReference>
<keyword evidence="3" id="KW-1003">Cell membrane</keyword>
<dbReference type="PANTHER" id="PTHR34299:SF1">
    <property type="entry name" value="DIACYLGLYCEROL KINASE"/>
    <property type="match status" value="1"/>
</dbReference>
<evidence type="ECO:0000256" key="2">
    <source>
        <dbReference type="ARBA" id="ARBA00005967"/>
    </source>
</evidence>
<proteinExistence type="inferred from homology"/>
<evidence type="ECO:0000256" key="9">
    <source>
        <dbReference type="ARBA" id="ARBA00022840"/>
    </source>
</evidence>
<evidence type="ECO:0000256" key="1">
    <source>
        <dbReference type="ARBA" id="ARBA00004651"/>
    </source>
</evidence>
<accession>A0ABP9U4Q1</accession>
<keyword evidence="11" id="KW-0443">Lipid metabolism</keyword>
<dbReference type="InterPro" id="IPR000829">
    <property type="entry name" value="DAGK"/>
</dbReference>
<evidence type="ECO:0000256" key="7">
    <source>
        <dbReference type="ARBA" id="ARBA00022741"/>
    </source>
</evidence>
<dbReference type="GO" id="GO:0016301">
    <property type="term" value="F:kinase activity"/>
    <property type="evidence" value="ECO:0007669"/>
    <property type="project" value="UniProtKB-KW"/>
</dbReference>
<feature type="transmembrane region" description="Helical" evidence="15">
    <location>
        <begin position="32"/>
        <end position="49"/>
    </location>
</feature>
<evidence type="ECO:0000256" key="8">
    <source>
        <dbReference type="ARBA" id="ARBA00022777"/>
    </source>
</evidence>
<dbReference type="InterPro" id="IPR036945">
    <property type="entry name" value="DAGK_sf"/>
</dbReference>
<keyword evidence="4" id="KW-0444">Lipid biosynthesis</keyword>
<keyword evidence="8 16" id="KW-0418">Kinase</keyword>
<sequence>MIEKKKHSGAIFRKFGYALRGLRTSLKEEKSLVIHCVIALLTIIISAVLQLGPTSWAIVIVMIGLVISSELVNTAIENVVDMVAFKFNFNAKKIKDIAAAATLILAIVAVIVGLLIFVPRIVLFAQHGYGYHGWN</sequence>
<reference evidence="16" key="1">
    <citation type="submission" date="2024-02" db="EMBL/GenBank/DDBJ databases">
        <title>Draft genome sequence of new strains in genus Ureaplasma.</title>
        <authorList>
            <person name="Nakajima Y."/>
            <person name="Segawa T."/>
        </authorList>
    </citation>
    <scope>NUCLEOTIDE SEQUENCE [LARGE SCALE GENOMIC DNA]</scope>
    <source>
        <strain evidence="16">OM1</strain>
    </source>
</reference>
<gene>
    <name evidence="16" type="primary">dagK</name>
    <name evidence="16" type="ORF">UREOM_0590</name>
</gene>
<keyword evidence="12 15" id="KW-0472">Membrane</keyword>
<dbReference type="Proteomes" id="UP001449582">
    <property type="component" value="Unassembled WGS sequence"/>
</dbReference>
<keyword evidence="10 15" id="KW-1133">Transmembrane helix</keyword>
<dbReference type="Pfam" id="PF01219">
    <property type="entry name" value="DAGK_prokar"/>
    <property type="match status" value="1"/>
</dbReference>
<comment type="subcellular location">
    <subcellularLocation>
        <location evidence="1">Cell membrane</location>
        <topology evidence="1">Multi-pass membrane protein</topology>
    </subcellularLocation>
</comment>
<feature type="transmembrane region" description="Helical" evidence="15">
    <location>
        <begin position="55"/>
        <end position="76"/>
    </location>
</feature>
<dbReference type="CDD" id="cd14265">
    <property type="entry name" value="UDPK_IM_like"/>
    <property type="match status" value="1"/>
</dbReference>
<protein>
    <submittedName>
        <fullName evidence="16">Diacylglycerol kinase</fullName>
    </submittedName>
</protein>
<keyword evidence="13" id="KW-0594">Phospholipid biosynthesis</keyword>
<dbReference type="RefSeq" id="WP_353289513.1">
    <property type="nucleotide sequence ID" value="NZ_BAABQM010000001.1"/>
</dbReference>
<evidence type="ECO:0000256" key="4">
    <source>
        <dbReference type="ARBA" id="ARBA00022516"/>
    </source>
</evidence>
<name>A0ABP9U4Q1_9BACT</name>
<evidence type="ECO:0000256" key="13">
    <source>
        <dbReference type="ARBA" id="ARBA00023209"/>
    </source>
</evidence>
<evidence type="ECO:0000256" key="10">
    <source>
        <dbReference type="ARBA" id="ARBA00022989"/>
    </source>
</evidence>
<keyword evidence="9" id="KW-0067">ATP-binding</keyword>
<evidence type="ECO:0000256" key="12">
    <source>
        <dbReference type="ARBA" id="ARBA00023136"/>
    </source>
</evidence>
<evidence type="ECO:0000256" key="3">
    <source>
        <dbReference type="ARBA" id="ARBA00022475"/>
    </source>
</evidence>
<evidence type="ECO:0000256" key="11">
    <source>
        <dbReference type="ARBA" id="ARBA00023098"/>
    </source>
</evidence>
<dbReference type="PROSITE" id="PS01069">
    <property type="entry name" value="DAGK_PROKAR"/>
    <property type="match status" value="1"/>
</dbReference>